<dbReference type="Gene3D" id="1.10.10.10">
    <property type="entry name" value="Winged helix-like DNA-binding domain superfamily/Winged helix DNA-binding domain"/>
    <property type="match status" value="1"/>
</dbReference>
<dbReference type="EMBL" id="JBFBLL010000006">
    <property type="protein sequence ID" value="MEV8158506.1"/>
    <property type="molecule type" value="Genomic_DNA"/>
</dbReference>
<dbReference type="InterPro" id="IPR036388">
    <property type="entry name" value="WH-like_DNA-bd_sf"/>
</dbReference>
<evidence type="ECO:0000313" key="4">
    <source>
        <dbReference type="EMBL" id="MEV8158506.1"/>
    </source>
</evidence>
<evidence type="ECO:0000313" key="5">
    <source>
        <dbReference type="Proteomes" id="UP001553031"/>
    </source>
</evidence>
<dbReference type="Pfam" id="PF01527">
    <property type="entry name" value="HTH_Tnp_1"/>
    <property type="match status" value="1"/>
</dbReference>
<reference evidence="4 5" key="1">
    <citation type="submission" date="2024-06" db="EMBL/GenBank/DDBJ databases">
        <title>The Natural Products Discovery Center: Release of the First 8490 Sequenced Strains for Exploring Actinobacteria Biosynthetic Diversity.</title>
        <authorList>
            <person name="Kalkreuter E."/>
            <person name="Kautsar S.A."/>
            <person name="Yang D."/>
            <person name="Bader C.D."/>
            <person name="Teijaro C.N."/>
            <person name="Fluegel L."/>
            <person name="Davis C.M."/>
            <person name="Simpson J.R."/>
            <person name="Lauterbach L."/>
            <person name="Steele A.D."/>
            <person name="Gui C."/>
            <person name="Meng S."/>
            <person name="Li G."/>
            <person name="Viehrig K."/>
            <person name="Ye F."/>
            <person name="Su P."/>
            <person name="Kiefer A.F."/>
            <person name="Nichols A."/>
            <person name="Cepeda A.J."/>
            <person name="Yan W."/>
            <person name="Fan B."/>
            <person name="Jiang Y."/>
            <person name="Adhikari A."/>
            <person name="Zheng C.-J."/>
            <person name="Schuster L."/>
            <person name="Cowan T.M."/>
            <person name="Smanski M.J."/>
            <person name="Chevrette M.G."/>
            <person name="De Carvalho L.P.S."/>
            <person name="Shen B."/>
        </authorList>
    </citation>
    <scope>NUCLEOTIDE SEQUENCE [LARGE SCALE GENOMIC DNA]</scope>
    <source>
        <strain evidence="4 5">NPDC079179</strain>
    </source>
</reference>
<evidence type="ECO:0000259" key="3">
    <source>
        <dbReference type="PROSITE" id="PS50994"/>
    </source>
</evidence>
<keyword evidence="2" id="KW-0175">Coiled coil</keyword>
<accession>A0ABV3KDM7</accession>
<dbReference type="InterPro" id="IPR050900">
    <property type="entry name" value="Transposase_IS3/IS150/IS904"/>
</dbReference>
<dbReference type="PANTHER" id="PTHR46889:SF5">
    <property type="entry name" value="INTEGRASE PROTEIN"/>
    <property type="match status" value="1"/>
</dbReference>
<dbReference type="InterPro" id="IPR002514">
    <property type="entry name" value="Transposase_8"/>
</dbReference>
<evidence type="ECO:0000256" key="1">
    <source>
        <dbReference type="ARBA" id="ARBA00002286"/>
    </source>
</evidence>
<dbReference type="Pfam" id="PF13276">
    <property type="entry name" value="HTH_21"/>
    <property type="match status" value="1"/>
</dbReference>
<dbReference type="Gene3D" id="3.30.420.10">
    <property type="entry name" value="Ribonuclease H-like superfamily/Ribonuclease H"/>
    <property type="match status" value="1"/>
</dbReference>
<comment type="function">
    <text evidence="1">Involved in the transposition of the insertion sequence.</text>
</comment>
<dbReference type="InterPro" id="IPR012337">
    <property type="entry name" value="RNaseH-like_sf"/>
</dbReference>
<dbReference type="Pfam" id="PF13333">
    <property type="entry name" value="rve_2"/>
    <property type="match status" value="1"/>
</dbReference>
<dbReference type="SUPFAM" id="SSF46689">
    <property type="entry name" value="Homeodomain-like"/>
    <property type="match status" value="1"/>
</dbReference>
<organism evidence="4 5">
    <name type="scientific">Kocuria salsicia</name>
    <dbReference type="NCBI Taxonomy" id="664639"/>
    <lineage>
        <taxon>Bacteria</taxon>
        <taxon>Bacillati</taxon>
        <taxon>Actinomycetota</taxon>
        <taxon>Actinomycetes</taxon>
        <taxon>Micrococcales</taxon>
        <taxon>Micrococcaceae</taxon>
        <taxon>Kocuria</taxon>
    </lineage>
</organism>
<dbReference type="InterPro" id="IPR001584">
    <property type="entry name" value="Integrase_cat-core"/>
</dbReference>
<dbReference type="Pfam" id="PF00665">
    <property type="entry name" value="rve"/>
    <property type="match status" value="1"/>
</dbReference>
<name>A0ABV3KDM7_9MICC</name>
<comment type="caution">
    <text evidence="4">The sequence shown here is derived from an EMBL/GenBank/DDBJ whole genome shotgun (WGS) entry which is preliminary data.</text>
</comment>
<dbReference type="PANTHER" id="PTHR46889">
    <property type="entry name" value="TRANSPOSASE INSF FOR INSERTION SEQUENCE IS3B-RELATED"/>
    <property type="match status" value="1"/>
</dbReference>
<protein>
    <submittedName>
        <fullName evidence="4">IS3 family transposase</fullName>
    </submittedName>
</protein>
<dbReference type="InterPro" id="IPR025948">
    <property type="entry name" value="HTH-like_dom"/>
</dbReference>
<dbReference type="InterPro" id="IPR048020">
    <property type="entry name" value="Transpos_IS3"/>
</dbReference>
<dbReference type="Proteomes" id="UP001553031">
    <property type="component" value="Unassembled WGS sequence"/>
</dbReference>
<evidence type="ECO:0000256" key="2">
    <source>
        <dbReference type="SAM" id="Coils"/>
    </source>
</evidence>
<dbReference type="SUPFAM" id="SSF53098">
    <property type="entry name" value="Ribonuclease H-like"/>
    <property type="match status" value="1"/>
</dbReference>
<feature type="coiled-coil region" evidence="2">
    <location>
        <begin position="66"/>
        <end position="93"/>
    </location>
</feature>
<dbReference type="InterPro" id="IPR036397">
    <property type="entry name" value="RNaseH_sf"/>
</dbReference>
<feature type="domain" description="Integrase catalytic" evidence="3">
    <location>
        <begin position="234"/>
        <end position="401"/>
    </location>
</feature>
<keyword evidence="5" id="KW-1185">Reference proteome</keyword>
<dbReference type="NCBIfam" id="NF033516">
    <property type="entry name" value="transpos_IS3"/>
    <property type="match status" value="1"/>
</dbReference>
<gene>
    <name evidence="4" type="ORF">AB0O96_09925</name>
</gene>
<dbReference type="PROSITE" id="PS50994">
    <property type="entry name" value="INTEGRASE"/>
    <property type="match status" value="1"/>
</dbReference>
<sequence length="411" mass="45897">MPKKFTPEFRERAVRMVFDRQATEGGPRAASIRVVAESLGCGPETLRAWCNQAITASKATPAPATDESLGEENRRLRRELAEARRANEILKKASGFFRSGTRPPHDEMIRFIDMNRDDFGVEAICRVMRETECGFITSRAYRAAKTRPSSARALRDQSLIPEIQRVHAQNYGVYGARKMWHAMRRAGWDLGRDQVARLMRSAGLHGVRRGRKPNTTRPAQADDHRPDLVQRDFTAAAPHELWVADITYVRLVSGFCYVAFITDVCTRKIVGWSVASTLHTDRLPLLALEQALLTTGARRDSSGLTHHSDRGSQYVSLAYSDALIAAGVTASVGTVGDSYDNALAETVNGLYKTEIIYSKRVWPSATAVEIATLDWVHWWNTARLHERLGYRTPVEVEAAYTDLEVTSPAVP</sequence>
<dbReference type="RefSeq" id="WP_363785142.1">
    <property type="nucleotide sequence ID" value="NZ_JBFBLL010000006.1"/>
</dbReference>
<dbReference type="InterPro" id="IPR009057">
    <property type="entry name" value="Homeodomain-like_sf"/>
</dbReference>
<proteinExistence type="predicted"/>